<dbReference type="Gene3D" id="3.40.50.720">
    <property type="entry name" value="NAD(P)-binding Rossmann-like Domain"/>
    <property type="match status" value="1"/>
</dbReference>
<keyword evidence="2" id="KW-1185">Reference proteome</keyword>
<protein>
    <submittedName>
        <fullName evidence="1">L-lysine cyclodeaminase</fullName>
        <ecNumber evidence="1">4.3.1.28</ecNumber>
    </submittedName>
</protein>
<accession>A0A1Y5RJ61</accession>
<dbReference type="GO" id="GO:0005737">
    <property type="term" value="C:cytoplasm"/>
    <property type="evidence" value="ECO:0007669"/>
    <property type="project" value="TreeGrafter"/>
</dbReference>
<reference evidence="1 2" key="1">
    <citation type="submission" date="2017-03" db="EMBL/GenBank/DDBJ databases">
        <authorList>
            <person name="Afonso C.L."/>
            <person name="Miller P.J."/>
            <person name="Scott M.A."/>
            <person name="Spackman E."/>
            <person name="Goraichik I."/>
            <person name="Dimitrov K.M."/>
            <person name="Suarez D.L."/>
            <person name="Swayne D.E."/>
        </authorList>
    </citation>
    <scope>NUCLEOTIDE SEQUENCE [LARGE SCALE GENOMIC DNA]</scope>
    <source>
        <strain evidence="1 2">CECT 7639</strain>
    </source>
</reference>
<sequence length="308" mass="32409">MIRISEEQSSAVASHELAYEAAREAFIAAVAPTAKSFPVVIGHASDPQNRFTVKSATDGLHAGVKVGSYFPTNDKAGSPRHNSLILLFDQNTGRIGSVIEAGKLNAYRTAAADAVATDALARPDADTLAVFGTGHQADFEAHAIARIRKLRRVLVVGRTEERAASLVERLKGEGLPAETCGPEAACQHADIIITATASKAPLFQAEWVQPGTHVSSMGSDGKGKQELPPELLTKASLFCDLPAQSLDIGELQHADAGVKPVAIGQVLCGEASGRTSDEDITVFDSSGISLQDLYVAKKVIAAHLEKPL</sequence>
<dbReference type="InterPro" id="IPR036291">
    <property type="entry name" value="NAD(P)-bd_dom_sf"/>
</dbReference>
<evidence type="ECO:0000313" key="2">
    <source>
        <dbReference type="Proteomes" id="UP000193077"/>
    </source>
</evidence>
<dbReference type="EMBL" id="FWFO01000001">
    <property type="protein sequence ID" value="SLN16097.1"/>
    <property type="molecule type" value="Genomic_DNA"/>
</dbReference>
<name>A0A1Y5RJ61_9RHOB</name>
<organism evidence="1 2">
    <name type="scientific">Falsiruegeria litorea R37</name>
    <dbReference type="NCBI Taxonomy" id="1200284"/>
    <lineage>
        <taxon>Bacteria</taxon>
        <taxon>Pseudomonadati</taxon>
        <taxon>Pseudomonadota</taxon>
        <taxon>Alphaproteobacteria</taxon>
        <taxon>Rhodobacterales</taxon>
        <taxon>Roseobacteraceae</taxon>
        <taxon>Falsiruegeria</taxon>
    </lineage>
</organism>
<dbReference type="OrthoDB" id="9801817at2"/>
<dbReference type="EC" id="4.3.1.28" evidence="1"/>
<dbReference type="Pfam" id="PF02423">
    <property type="entry name" value="OCD_Mu_crystall"/>
    <property type="match status" value="1"/>
</dbReference>
<dbReference type="Gene3D" id="3.30.1780.10">
    <property type="entry name" value="ornithine cyclodeaminase, domain 1"/>
    <property type="match status" value="1"/>
</dbReference>
<evidence type="ECO:0000313" key="1">
    <source>
        <dbReference type="EMBL" id="SLN16097.1"/>
    </source>
</evidence>
<dbReference type="PIRSF" id="PIRSF001439">
    <property type="entry name" value="CryM"/>
    <property type="match status" value="1"/>
</dbReference>
<dbReference type="PANTHER" id="PTHR13812:SF19">
    <property type="entry name" value="KETIMINE REDUCTASE MU-CRYSTALLIN"/>
    <property type="match status" value="1"/>
</dbReference>
<dbReference type="RefSeq" id="WP_085794029.1">
    <property type="nucleotide sequence ID" value="NZ_FWFO01000001.1"/>
</dbReference>
<dbReference type="InterPro" id="IPR023401">
    <property type="entry name" value="ODC_N"/>
</dbReference>
<dbReference type="SUPFAM" id="SSF51735">
    <property type="entry name" value="NAD(P)-binding Rossmann-fold domains"/>
    <property type="match status" value="1"/>
</dbReference>
<keyword evidence="1" id="KW-0456">Lyase</keyword>
<proteinExistence type="predicted"/>
<dbReference type="InterPro" id="IPR003462">
    <property type="entry name" value="ODC_Mu_crystall"/>
</dbReference>
<gene>
    <name evidence="1" type="primary">rapL_2</name>
    <name evidence="1" type="ORF">TRL7639_00289</name>
</gene>
<dbReference type="GO" id="GO:0016829">
    <property type="term" value="F:lyase activity"/>
    <property type="evidence" value="ECO:0007669"/>
    <property type="project" value="UniProtKB-KW"/>
</dbReference>
<dbReference type="Proteomes" id="UP000193077">
    <property type="component" value="Unassembled WGS sequence"/>
</dbReference>
<dbReference type="PANTHER" id="PTHR13812">
    <property type="entry name" value="KETIMINE REDUCTASE MU-CRYSTALLIN"/>
    <property type="match status" value="1"/>
</dbReference>
<dbReference type="AlphaFoldDB" id="A0A1Y5RJ61"/>